<protein>
    <submittedName>
        <fullName evidence="1">Uncharacterized protein</fullName>
    </submittedName>
</protein>
<comment type="caution">
    <text evidence="1">The sequence shown here is derived from an EMBL/GenBank/DDBJ whole genome shotgun (WGS) entry which is preliminary data.</text>
</comment>
<gene>
    <name evidence="1" type="ORF">BCR33DRAFT_161216</name>
</gene>
<keyword evidence="2" id="KW-1185">Reference proteome</keyword>
<evidence type="ECO:0000313" key="1">
    <source>
        <dbReference type="EMBL" id="ORY46153.1"/>
    </source>
</evidence>
<proteinExistence type="predicted"/>
<dbReference type="Proteomes" id="UP000193642">
    <property type="component" value="Unassembled WGS sequence"/>
</dbReference>
<name>A0A1Y2CGG4_9FUNG</name>
<accession>A0A1Y2CGG4</accession>
<organism evidence="1 2">
    <name type="scientific">Rhizoclosmatium globosum</name>
    <dbReference type="NCBI Taxonomy" id="329046"/>
    <lineage>
        <taxon>Eukaryota</taxon>
        <taxon>Fungi</taxon>
        <taxon>Fungi incertae sedis</taxon>
        <taxon>Chytridiomycota</taxon>
        <taxon>Chytridiomycota incertae sedis</taxon>
        <taxon>Chytridiomycetes</taxon>
        <taxon>Chytridiales</taxon>
        <taxon>Chytriomycetaceae</taxon>
        <taxon>Rhizoclosmatium</taxon>
    </lineage>
</organism>
<dbReference type="AlphaFoldDB" id="A0A1Y2CGG4"/>
<evidence type="ECO:0000313" key="2">
    <source>
        <dbReference type="Proteomes" id="UP000193642"/>
    </source>
</evidence>
<reference evidence="1 2" key="1">
    <citation type="submission" date="2016-07" db="EMBL/GenBank/DDBJ databases">
        <title>Pervasive Adenine N6-methylation of Active Genes in Fungi.</title>
        <authorList>
            <consortium name="DOE Joint Genome Institute"/>
            <person name="Mondo S.J."/>
            <person name="Dannebaum R.O."/>
            <person name="Kuo R.C."/>
            <person name="Labutti K."/>
            <person name="Haridas S."/>
            <person name="Kuo A."/>
            <person name="Salamov A."/>
            <person name="Ahrendt S.R."/>
            <person name="Lipzen A."/>
            <person name="Sullivan W."/>
            <person name="Andreopoulos W.B."/>
            <person name="Clum A."/>
            <person name="Lindquist E."/>
            <person name="Daum C."/>
            <person name="Ramamoorthy G.K."/>
            <person name="Gryganskyi A."/>
            <person name="Culley D."/>
            <person name="Magnuson J.K."/>
            <person name="James T.Y."/>
            <person name="O'Malley M.A."/>
            <person name="Stajich J.E."/>
            <person name="Spatafora J.W."/>
            <person name="Visel A."/>
            <person name="Grigoriev I.V."/>
        </authorList>
    </citation>
    <scope>NUCLEOTIDE SEQUENCE [LARGE SCALE GENOMIC DNA]</scope>
    <source>
        <strain evidence="1 2">JEL800</strain>
    </source>
</reference>
<dbReference type="OrthoDB" id="10412908at2759"/>
<dbReference type="EMBL" id="MCGO01000018">
    <property type="protein sequence ID" value="ORY46153.1"/>
    <property type="molecule type" value="Genomic_DNA"/>
</dbReference>
<sequence>MIKKWLTSELDKAKTLSEAPKTFRRADESERLTVVLNDDGVTLSHARYVIHEKDFRDMKPYLDEISKFGKSTTRDDGIELMCIWAGVQDGIADVHYNKSIVLPDVSVTQATVDGEYFSLETHIRPLLKEAIIGLRPLVEDLKTISEVLMGNEATQSTKLIHEIVAKHGDILFPGFTACFATSTKCGRGTKYHLDLSNHSYSIGVLIPIYTGNPTPRNVKPMLYLSDSDTWINLEENEVAFIPFQDKKHVVRLYPPEIAAELTEEEQEACWKERTSLILTDSLRTSNFIVRQHPEMFLRYAKIVKRGNVEEVEWIAKHIISYLADKK</sequence>